<evidence type="ECO:0000256" key="2">
    <source>
        <dbReference type="ARBA" id="ARBA00022692"/>
    </source>
</evidence>
<evidence type="ECO:0000313" key="6">
    <source>
        <dbReference type="EMBL" id="RAP78042.1"/>
    </source>
</evidence>
<dbReference type="PANTHER" id="PTHR37955:SF1">
    <property type="entry name" value="DEP DOMAIN-CONTAINING PROTEIN"/>
    <property type="match status" value="1"/>
</dbReference>
<evidence type="ECO:0000256" key="1">
    <source>
        <dbReference type="ARBA" id="ARBA00004141"/>
    </source>
</evidence>
<dbReference type="PANTHER" id="PTHR37955">
    <property type="entry name" value="TELLURITE RESISTANCE PROTEIN TEHA"/>
    <property type="match status" value="1"/>
</dbReference>
<dbReference type="InterPro" id="IPR038665">
    <property type="entry name" value="Voltage-dep_anion_channel_sf"/>
</dbReference>
<dbReference type="OrthoDB" id="958273at2"/>
<dbReference type="GO" id="GO:0046583">
    <property type="term" value="F:monoatomic cation efflux transmembrane transporter activity"/>
    <property type="evidence" value="ECO:0007669"/>
    <property type="project" value="TreeGrafter"/>
</dbReference>
<dbReference type="InterPro" id="IPR052951">
    <property type="entry name" value="Tellurite_res_ion_channel"/>
</dbReference>
<dbReference type="EMBL" id="QLUW01000001">
    <property type="protein sequence ID" value="RAP78042.1"/>
    <property type="molecule type" value="Genomic_DNA"/>
</dbReference>
<organism evidence="6 7">
    <name type="scientific">Paenibacillus montanisoli</name>
    <dbReference type="NCBI Taxonomy" id="2081970"/>
    <lineage>
        <taxon>Bacteria</taxon>
        <taxon>Bacillati</taxon>
        <taxon>Bacillota</taxon>
        <taxon>Bacilli</taxon>
        <taxon>Bacillales</taxon>
        <taxon>Paenibacillaceae</taxon>
        <taxon>Paenibacillus</taxon>
    </lineage>
</organism>
<feature type="transmembrane region" description="Helical" evidence="5">
    <location>
        <begin position="208"/>
        <end position="226"/>
    </location>
</feature>
<feature type="transmembrane region" description="Helical" evidence="5">
    <location>
        <begin position="88"/>
        <end position="107"/>
    </location>
</feature>
<comment type="subcellular location">
    <subcellularLocation>
        <location evidence="1">Membrane</location>
        <topology evidence="1">Multi-pass membrane protein</topology>
    </subcellularLocation>
</comment>
<evidence type="ECO:0000256" key="3">
    <source>
        <dbReference type="ARBA" id="ARBA00022989"/>
    </source>
</evidence>
<accession>A0A328U7I1</accession>
<dbReference type="Pfam" id="PF03595">
    <property type="entry name" value="SLAC1"/>
    <property type="match status" value="1"/>
</dbReference>
<keyword evidence="7" id="KW-1185">Reference proteome</keyword>
<feature type="transmembrane region" description="Helical" evidence="5">
    <location>
        <begin position="113"/>
        <end position="134"/>
    </location>
</feature>
<dbReference type="GO" id="GO:0005886">
    <property type="term" value="C:plasma membrane"/>
    <property type="evidence" value="ECO:0007669"/>
    <property type="project" value="TreeGrafter"/>
</dbReference>
<reference evidence="6 7" key="1">
    <citation type="submission" date="2018-06" db="EMBL/GenBank/DDBJ databases">
        <title>Paenibacillus montanisoli sp. nov., isolated from mountain area soil.</title>
        <authorList>
            <person name="Wu M."/>
        </authorList>
    </citation>
    <scope>NUCLEOTIDE SEQUENCE [LARGE SCALE GENOMIC DNA]</scope>
    <source>
        <strain evidence="6 7">RA17</strain>
    </source>
</reference>
<keyword evidence="3 5" id="KW-1133">Transmembrane helix</keyword>
<dbReference type="AlphaFoldDB" id="A0A328U7I1"/>
<dbReference type="Gene3D" id="1.50.10.150">
    <property type="entry name" value="Voltage-dependent anion channel"/>
    <property type="match status" value="1"/>
</dbReference>
<proteinExistence type="predicted"/>
<evidence type="ECO:0000256" key="4">
    <source>
        <dbReference type="ARBA" id="ARBA00023136"/>
    </source>
</evidence>
<protein>
    <submittedName>
        <fullName evidence="6">C4-dicarboxylate ABC transporter</fullName>
    </submittedName>
</protein>
<feature type="transmembrane region" description="Helical" evidence="5">
    <location>
        <begin position="174"/>
        <end position="196"/>
    </location>
</feature>
<feature type="transmembrane region" description="Helical" evidence="5">
    <location>
        <begin position="12"/>
        <end position="33"/>
    </location>
</feature>
<feature type="transmembrane region" description="Helical" evidence="5">
    <location>
        <begin position="146"/>
        <end position="168"/>
    </location>
</feature>
<dbReference type="Proteomes" id="UP000249260">
    <property type="component" value="Unassembled WGS sequence"/>
</dbReference>
<feature type="transmembrane region" description="Helical" evidence="5">
    <location>
        <begin position="292"/>
        <end position="316"/>
    </location>
</feature>
<dbReference type="InterPro" id="IPR004695">
    <property type="entry name" value="SLAC1/Mae1/Ssu1/TehA"/>
</dbReference>
<dbReference type="CDD" id="cd09323">
    <property type="entry name" value="TDT_SLAC1_like"/>
    <property type="match status" value="1"/>
</dbReference>
<feature type="transmembrane region" description="Helical" evidence="5">
    <location>
        <begin position="45"/>
        <end position="67"/>
    </location>
</feature>
<comment type="caution">
    <text evidence="6">The sequence shown here is derived from an EMBL/GenBank/DDBJ whole genome shotgun (WGS) entry which is preliminary data.</text>
</comment>
<gene>
    <name evidence="6" type="ORF">DL346_06240</name>
</gene>
<sequence>MSKDHLIRTTSLVQLPINLFGAVMGLSGLALAWRLSSQVFGTHAMIGDGIGILAVAVFLVLFVSYLVKAIRYTDQVKAEFNHPIAGHFFGTFTIAILLLSSVIAPYSESIGQAVWIAGTVLTLALSYTVVSRLLRGRQEAAHAVPAWLIPGVAALDIAVSGGTMPFGWAHELNLLSLAIGSFVALVFFTLIVYRLIHHDPLPLGLTPSLIILIAPFEVGFLGYTTFTGRIDNFASALFYFGLFLFAVLFVKVFRKSVPFSASWWAVSFPMAALSNAALKYADFTGSWMTKAIAVLLLVLLTAVLAVLFVRTLVILFNGKLLGLP</sequence>
<feature type="transmembrane region" description="Helical" evidence="5">
    <location>
        <begin position="232"/>
        <end position="250"/>
    </location>
</feature>
<dbReference type="RefSeq" id="WP_112881167.1">
    <property type="nucleotide sequence ID" value="NZ_QLUW01000001.1"/>
</dbReference>
<evidence type="ECO:0000313" key="7">
    <source>
        <dbReference type="Proteomes" id="UP000249260"/>
    </source>
</evidence>
<name>A0A328U7I1_9BACL</name>
<keyword evidence="2 5" id="KW-0812">Transmembrane</keyword>
<keyword evidence="4 5" id="KW-0472">Membrane</keyword>
<evidence type="ECO:0000256" key="5">
    <source>
        <dbReference type="SAM" id="Phobius"/>
    </source>
</evidence>